<organism evidence="9 10">
    <name type="scientific">Paracoccus hibiscisoli</name>
    <dbReference type="NCBI Taxonomy" id="2023261"/>
    <lineage>
        <taxon>Bacteria</taxon>
        <taxon>Pseudomonadati</taxon>
        <taxon>Pseudomonadota</taxon>
        <taxon>Alphaproteobacteria</taxon>
        <taxon>Rhodobacterales</taxon>
        <taxon>Paracoccaceae</taxon>
        <taxon>Paracoccus</taxon>
    </lineage>
</organism>
<dbReference type="InterPro" id="IPR050388">
    <property type="entry name" value="ABC_Ni/Peptide_Import"/>
</dbReference>
<keyword evidence="3" id="KW-0813">Transport</keyword>
<gene>
    <name evidence="9" type="ORF">FA740_13825</name>
</gene>
<keyword evidence="4" id="KW-1003">Cell membrane</keyword>
<feature type="domain" description="ABC transporter" evidence="8">
    <location>
        <begin position="5"/>
        <end position="246"/>
    </location>
</feature>
<dbReference type="GO" id="GO:0005524">
    <property type="term" value="F:ATP binding"/>
    <property type="evidence" value="ECO:0007669"/>
    <property type="project" value="UniProtKB-KW"/>
</dbReference>
<dbReference type="InterPro" id="IPR027417">
    <property type="entry name" value="P-loop_NTPase"/>
</dbReference>
<dbReference type="EMBL" id="SUNH01000019">
    <property type="protein sequence ID" value="TJZ82876.1"/>
    <property type="molecule type" value="Genomic_DNA"/>
</dbReference>
<evidence type="ECO:0000313" key="9">
    <source>
        <dbReference type="EMBL" id="TJZ82876.1"/>
    </source>
</evidence>
<keyword evidence="7" id="KW-0472">Membrane</keyword>
<dbReference type="GO" id="GO:0016887">
    <property type="term" value="F:ATP hydrolysis activity"/>
    <property type="evidence" value="ECO:0007669"/>
    <property type="project" value="InterPro"/>
</dbReference>
<evidence type="ECO:0000256" key="4">
    <source>
        <dbReference type="ARBA" id="ARBA00022475"/>
    </source>
</evidence>
<dbReference type="SMART" id="SM00382">
    <property type="entry name" value="AAA"/>
    <property type="match status" value="2"/>
</dbReference>
<protein>
    <submittedName>
        <fullName evidence="9">ABC transporter ATP-binding protein</fullName>
    </submittedName>
</protein>
<evidence type="ECO:0000256" key="6">
    <source>
        <dbReference type="ARBA" id="ARBA00022840"/>
    </source>
</evidence>
<keyword evidence="10" id="KW-1185">Reference proteome</keyword>
<dbReference type="InterPro" id="IPR017871">
    <property type="entry name" value="ABC_transporter-like_CS"/>
</dbReference>
<accession>A0A4U0QME5</accession>
<dbReference type="PANTHER" id="PTHR43297">
    <property type="entry name" value="OLIGOPEPTIDE TRANSPORT ATP-BINDING PROTEIN APPD"/>
    <property type="match status" value="1"/>
</dbReference>
<keyword evidence="6 9" id="KW-0067">ATP-binding</keyword>
<keyword evidence="5" id="KW-0547">Nucleotide-binding</keyword>
<dbReference type="RefSeq" id="WP_136857360.1">
    <property type="nucleotide sequence ID" value="NZ_SUNH01000019.1"/>
</dbReference>
<comment type="similarity">
    <text evidence="2">Belongs to the ABC transporter superfamily.</text>
</comment>
<evidence type="ECO:0000256" key="2">
    <source>
        <dbReference type="ARBA" id="ARBA00005417"/>
    </source>
</evidence>
<evidence type="ECO:0000256" key="3">
    <source>
        <dbReference type="ARBA" id="ARBA00022448"/>
    </source>
</evidence>
<name>A0A4U0QME5_9RHOB</name>
<dbReference type="SUPFAM" id="SSF52540">
    <property type="entry name" value="P-loop containing nucleoside triphosphate hydrolases"/>
    <property type="match status" value="2"/>
</dbReference>
<dbReference type="Pfam" id="PF00005">
    <property type="entry name" value="ABC_tran"/>
    <property type="match status" value="2"/>
</dbReference>
<evidence type="ECO:0000256" key="5">
    <source>
        <dbReference type="ARBA" id="ARBA00022741"/>
    </source>
</evidence>
<dbReference type="GO" id="GO:0005886">
    <property type="term" value="C:plasma membrane"/>
    <property type="evidence" value="ECO:0007669"/>
    <property type="project" value="UniProtKB-SubCell"/>
</dbReference>
<dbReference type="InterPro" id="IPR003593">
    <property type="entry name" value="AAA+_ATPase"/>
</dbReference>
<evidence type="ECO:0000313" key="10">
    <source>
        <dbReference type="Proteomes" id="UP000306223"/>
    </source>
</evidence>
<dbReference type="Gene3D" id="3.40.50.300">
    <property type="entry name" value="P-loop containing nucleotide triphosphate hydrolases"/>
    <property type="match status" value="2"/>
</dbReference>
<comment type="subcellular location">
    <subcellularLocation>
        <location evidence="1">Cell inner membrane</location>
        <topology evidence="1">Peripheral membrane protein</topology>
    </subcellularLocation>
</comment>
<dbReference type="InterPro" id="IPR003439">
    <property type="entry name" value="ABC_transporter-like_ATP-bd"/>
</dbReference>
<evidence type="ECO:0000259" key="8">
    <source>
        <dbReference type="PROSITE" id="PS50893"/>
    </source>
</evidence>
<dbReference type="PROSITE" id="PS00211">
    <property type="entry name" value="ABC_TRANSPORTER_1"/>
    <property type="match status" value="1"/>
</dbReference>
<proteinExistence type="inferred from homology"/>
<evidence type="ECO:0000256" key="7">
    <source>
        <dbReference type="ARBA" id="ARBA00023136"/>
    </source>
</evidence>
<sequence length="471" mass="49441">MTPLLSATDIVVQAAGQMLVHPATLVLHPGRPLTILGETGSGKSLLAQALIGTLPQGLTARGRVTIGDRVLDAADPASFRPLWGRTLGVLPQEPWLSLDPLMPARDQVAEGHALVRGLSRVQARTAAVRDLDGLGLGRAGGLRPDQLSGGMAQRAAFAAARAGGARIIIADEPTKGLDAHRRDEICALLLKGAADGGGLLTITHDLALARALGGDLMVVRQGRVVEQGPTAQVLAAPDSDYTRALIAADPASWPRQAPRPAQGAPVLRAEVLSAARGGRVLFRDLDLSVHLGEVLGITGPSGCGKSTLGDTLLGLAWAEAGRVQRAQGIAPVRFQKLYQDPPSAFPRAVTLGRALDDLVALHRLDGARIAPLLDRMRLSPGLLTRRPDAVSGGELQRLALLRVLLLDPVFLFADEPTSRLDLITQAQVTRLMIDIAHQAGMALLIVSHDAHLIARSCDRVIALDGPLAQAA</sequence>
<evidence type="ECO:0000256" key="1">
    <source>
        <dbReference type="ARBA" id="ARBA00004417"/>
    </source>
</evidence>
<reference evidence="9 10" key="1">
    <citation type="submission" date="2019-04" db="EMBL/GenBank/DDBJ databases">
        <authorList>
            <person name="Li J."/>
        </authorList>
    </citation>
    <scope>NUCLEOTIDE SEQUENCE [LARGE SCALE GENOMIC DNA]</scope>
    <source>
        <strain evidence="9 10">CCTCC AB2016182</strain>
    </source>
</reference>
<dbReference type="AlphaFoldDB" id="A0A4U0QME5"/>
<dbReference type="PROSITE" id="PS50893">
    <property type="entry name" value="ABC_TRANSPORTER_2"/>
    <property type="match status" value="2"/>
</dbReference>
<dbReference type="OrthoDB" id="9802264at2"/>
<dbReference type="Proteomes" id="UP000306223">
    <property type="component" value="Unassembled WGS sequence"/>
</dbReference>
<dbReference type="PANTHER" id="PTHR43297:SF7">
    <property type="entry name" value="D,D-DIPEPTIDE TRANSPORT ATP-BINDING PROTEIN DDPD-RELATED"/>
    <property type="match status" value="1"/>
</dbReference>
<feature type="domain" description="ABC transporter" evidence="8">
    <location>
        <begin position="267"/>
        <end position="471"/>
    </location>
</feature>
<comment type="caution">
    <text evidence="9">The sequence shown here is derived from an EMBL/GenBank/DDBJ whole genome shotgun (WGS) entry which is preliminary data.</text>
</comment>